<feature type="signal peptide" evidence="1">
    <location>
        <begin position="1"/>
        <end position="20"/>
    </location>
</feature>
<dbReference type="OrthoDB" id="9759948at2"/>
<evidence type="ECO:0000313" key="5">
    <source>
        <dbReference type="EMBL" id="KFI18961.1"/>
    </source>
</evidence>
<dbReference type="InterPro" id="IPR057162">
    <property type="entry name" value="DUF7840"/>
</dbReference>
<organism evidence="5 6">
    <name type="scientific">Nitrosococcus oceani C-27</name>
    <dbReference type="NCBI Taxonomy" id="314279"/>
    <lineage>
        <taxon>Bacteria</taxon>
        <taxon>Pseudomonadati</taxon>
        <taxon>Pseudomonadota</taxon>
        <taxon>Gammaproteobacteria</taxon>
        <taxon>Chromatiales</taxon>
        <taxon>Chromatiaceae</taxon>
        <taxon>Nitrosococcus</taxon>
    </lineage>
</organism>
<dbReference type="Pfam" id="PF25222">
    <property type="entry name" value="DUF7840"/>
    <property type="match status" value="1"/>
</dbReference>
<dbReference type="Pfam" id="PF13387">
    <property type="entry name" value="Lnb_N"/>
    <property type="match status" value="1"/>
</dbReference>
<comment type="caution">
    <text evidence="5">The sequence shown here is derived from an EMBL/GenBank/DDBJ whole genome shotgun (WGS) entry which is preliminary data.</text>
</comment>
<dbReference type="AlphaFoldDB" id="A0A0E2Z142"/>
<dbReference type="Pfam" id="PF25225">
    <property type="entry name" value="DUF7843"/>
    <property type="match status" value="1"/>
</dbReference>
<sequence>MLRHLGLFCLLYGMCGWAQAEIPTLEELLAAAQQQQLSERPAWWALLHYRPTVLGWTHKSQADDPRFFLAKNGKTDPHGELTATLIALRNGDGQGTHPQCRFPARFYWLQQQGHPFSRIPAVPCPQLASWLEQLNTARVTLVFASSYLNSPSSMFGHTFLRLDPPSFNQDSLILASTVSYAADAAAHDSEIMFAYRGIFGGYPGITTVEPYFDKLRLYSKLENRDLWEYALNLRPDEVTQLLRHVWEIKDKRFDYFFFDENCAYRLLALIDVARPGTRLIPQVSILRAIPSDTVRIVVANHLVDSVYFRPSQATELRHHLSQLKASERHWVFSMNESQQLPSEKATAGLAPERYAAVLETAYELVRYRVQKEQLSREATADLSYGLLQARSKIPGSSPLSAAPRPKVRDDQGHPTGRITAMAGRQGQRPYLGLSLRPAYHDFSDPAPGYRLGSQLQFLNAELRYYWESNQFELEQLNLVDIISLSARDRFFRPISWQAGFGADRQLTSEGTRPLAAYLKGGAGVSYGIAHGLAYALATGTGRIGTQLQDSYQLSPGIALGWNLQRYWGSFRVEAQSQFFPGQNEDPYYRGSASLNLYWPPGWGLTFNIGREKSGDFYAIILQGGVRLYF</sequence>
<evidence type="ECO:0000259" key="4">
    <source>
        <dbReference type="Pfam" id="PF25225"/>
    </source>
</evidence>
<keyword evidence="1" id="KW-0732">Signal</keyword>
<feature type="domain" description="DUF7840" evidence="3">
    <location>
        <begin position="407"/>
        <end position="614"/>
    </location>
</feature>
<gene>
    <name evidence="5" type="ORF">IB75_11725</name>
</gene>
<evidence type="ECO:0000259" key="2">
    <source>
        <dbReference type="Pfam" id="PF13387"/>
    </source>
</evidence>
<reference evidence="5 6" key="1">
    <citation type="submission" date="2014-07" db="EMBL/GenBank/DDBJ databases">
        <title>Comparative analysis of Nitrosococcus oceani genome inventories of strains from Pacific and Atlantic gyres.</title>
        <authorList>
            <person name="Lim C.K."/>
            <person name="Wang L."/>
            <person name="Sayavedra-Soto L.A."/>
            <person name="Klotz M.G."/>
        </authorList>
    </citation>
    <scope>NUCLEOTIDE SEQUENCE [LARGE SCALE GENOMIC DNA]</scope>
    <source>
        <strain evidence="5 6">C-27</strain>
    </source>
</reference>
<evidence type="ECO:0000256" key="1">
    <source>
        <dbReference type="SAM" id="SignalP"/>
    </source>
</evidence>
<dbReference type="InterPro" id="IPR057165">
    <property type="entry name" value="DUF7843"/>
</dbReference>
<accession>A0A0E2Z142</accession>
<protein>
    <submittedName>
        <fullName evidence="5">Uncharacterized protein</fullName>
    </submittedName>
</protein>
<feature type="domain" description="Lnb N-terminal periplasmic" evidence="2">
    <location>
        <begin position="128"/>
        <end position="298"/>
    </location>
</feature>
<dbReference type="EMBL" id="JPGN01000070">
    <property type="protein sequence ID" value="KFI18961.1"/>
    <property type="molecule type" value="Genomic_DNA"/>
</dbReference>
<dbReference type="HOGENOM" id="CLU_025316_1_0_6"/>
<proteinExistence type="predicted"/>
<feature type="chain" id="PRO_5002407774" evidence="1">
    <location>
        <begin position="21"/>
        <end position="629"/>
    </location>
</feature>
<dbReference type="Proteomes" id="UP000028839">
    <property type="component" value="Unassembled WGS sequence"/>
</dbReference>
<feature type="domain" description="DUF7843" evidence="4">
    <location>
        <begin position="35"/>
        <end position="112"/>
    </location>
</feature>
<name>A0A0E2Z142_9GAMM</name>
<evidence type="ECO:0000259" key="3">
    <source>
        <dbReference type="Pfam" id="PF25222"/>
    </source>
</evidence>
<dbReference type="InterPro" id="IPR025178">
    <property type="entry name" value="Lnb_N"/>
</dbReference>
<evidence type="ECO:0000313" key="6">
    <source>
        <dbReference type="Proteomes" id="UP000028839"/>
    </source>
</evidence>